<evidence type="ECO:0000313" key="3">
    <source>
        <dbReference type="EMBL" id="EEN43306.1"/>
    </source>
</evidence>
<feature type="non-terminal residue" evidence="3">
    <location>
        <position position="1"/>
    </location>
</feature>
<dbReference type="AlphaFoldDB" id="C3ZW07"/>
<keyword evidence="2" id="KW-0677">Repeat</keyword>
<gene>
    <name evidence="3" type="ORF">BRAFLDRAFT_237618</name>
</gene>
<dbReference type="InterPro" id="IPR015915">
    <property type="entry name" value="Kelch-typ_b-propeller"/>
</dbReference>
<dbReference type="PANTHER" id="PTHR45632:SF3">
    <property type="entry name" value="KELCH-LIKE PROTEIN 32"/>
    <property type="match status" value="1"/>
</dbReference>
<dbReference type="InParanoid" id="C3ZW07"/>
<organism>
    <name type="scientific">Branchiostoma floridae</name>
    <name type="common">Florida lancelet</name>
    <name type="synonym">Amphioxus</name>
    <dbReference type="NCBI Taxonomy" id="7739"/>
    <lineage>
        <taxon>Eukaryota</taxon>
        <taxon>Metazoa</taxon>
        <taxon>Chordata</taxon>
        <taxon>Cephalochordata</taxon>
        <taxon>Leptocardii</taxon>
        <taxon>Amphioxiformes</taxon>
        <taxon>Branchiostomatidae</taxon>
        <taxon>Branchiostoma</taxon>
    </lineage>
</organism>
<dbReference type="EMBL" id="GG666694">
    <property type="protein sequence ID" value="EEN43306.1"/>
    <property type="molecule type" value="Genomic_DNA"/>
</dbReference>
<reference evidence="3" key="1">
    <citation type="journal article" date="2008" name="Nature">
        <title>The amphioxus genome and the evolution of the chordate karyotype.</title>
        <authorList>
            <consortium name="US DOE Joint Genome Institute (JGI-PGF)"/>
            <person name="Putnam N.H."/>
            <person name="Butts T."/>
            <person name="Ferrier D.E.K."/>
            <person name="Furlong R.F."/>
            <person name="Hellsten U."/>
            <person name="Kawashima T."/>
            <person name="Robinson-Rechavi M."/>
            <person name="Shoguchi E."/>
            <person name="Terry A."/>
            <person name="Yu J.-K."/>
            <person name="Benito-Gutierrez E.L."/>
            <person name="Dubchak I."/>
            <person name="Garcia-Fernandez J."/>
            <person name="Gibson-Brown J.J."/>
            <person name="Grigoriev I.V."/>
            <person name="Horton A.C."/>
            <person name="de Jong P.J."/>
            <person name="Jurka J."/>
            <person name="Kapitonov V.V."/>
            <person name="Kohara Y."/>
            <person name="Kuroki Y."/>
            <person name="Lindquist E."/>
            <person name="Lucas S."/>
            <person name="Osoegawa K."/>
            <person name="Pennacchio L.A."/>
            <person name="Salamov A.A."/>
            <person name="Satou Y."/>
            <person name="Sauka-Spengler T."/>
            <person name="Schmutz J."/>
            <person name="Shin-I T."/>
            <person name="Toyoda A."/>
            <person name="Bronner-Fraser M."/>
            <person name="Fujiyama A."/>
            <person name="Holland L.Z."/>
            <person name="Holland P.W.H."/>
            <person name="Satoh N."/>
            <person name="Rokhsar D.S."/>
        </authorList>
    </citation>
    <scope>NUCLEOTIDE SEQUENCE [LARGE SCALE GENOMIC DNA]</scope>
    <source>
        <strain evidence="3">S238N-H82</strain>
        <tissue evidence="3">Testes</tissue>
    </source>
</reference>
<proteinExistence type="predicted"/>
<protein>
    <submittedName>
        <fullName evidence="3">Uncharacterized protein</fullName>
    </submittedName>
</protein>
<dbReference type="SUPFAM" id="SSF117281">
    <property type="entry name" value="Kelch motif"/>
    <property type="match status" value="1"/>
</dbReference>
<dbReference type="eggNOG" id="KOG4441">
    <property type="taxonomic scope" value="Eukaryota"/>
</dbReference>
<name>C3ZW07_BRAFL</name>
<dbReference type="PANTHER" id="PTHR45632">
    <property type="entry name" value="LD33804P"/>
    <property type="match status" value="1"/>
</dbReference>
<keyword evidence="1" id="KW-0880">Kelch repeat</keyword>
<dbReference type="Gene3D" id="2.120.10.80">
    <property type="entry name" value="Kelch-type beta propeller"/>
    <property type="match status" value="1"/>
</dbReference>
<feature type="non-terminal residue" evidence="3">
    <location>
        <position position="120"/>
    </location>
</feature>
<sequence>EVQSPRTRPRRASGLRGAVVVIGGHESPSISSYTIMMTYSSTPSNATWVPVTTMRANNGHGFAVAVFGISDIILSIGGPSGNVWLYQAGLDSWSELAGMNTARDYHQVAVLQGKAYAIGG</sequence>
<evidence type="ECO:0000256" key="1">
    <source>
        <dbReference type="ARBA" id="ARBA00022441"/>
    </source>
</evidence>
<evidence type="ECO:0000256" key="2">
    <source>
        <dbReference type="ARBA" id="ARBA00022737"/>
    </source>
</evidence>
<accession>C3ZW07</accession>